<evidence type="ECO:0000313" key="1">
    <source>
        <dbReference type="EMBL" id="GHE65086.1"/>
    </source>
</evidence>
<evidence type="ECO:0000313" key="2">
    <source>
        <dbReference type="Proteomes" id="UP000658258"/>
    </source>
</evidence>
<dbReference type="EMBL" id="BNAG01000003">
    <property type="protein sequence ID" value="GHE65086.1"/>
    <property type="molecule type" value="Genomic_DNA"/>
</dbReference>
<accession>A0ABQ3I8P6</accession>
<comment type="caution">
    <text evidence="1">The sequence shown here is derived from an EMBL/GenBank/DDBJ whole genome shotgun (WGS) entry which is preliminary data.</text>
</comment>
<keyword evidence="2" id="KW-1185">Reference proteome</keyword>
<organism evidence="1 2">
    <name type="scientific">Roseivirga thermotolerans</name>
    <dbReference type="NCBI Taxonomy" id="1758176"/>
    <lineage>
        <taxon>Bacteria</taxon>
        <taxon>Pseudomonadati</taxon>
        <taxon>Bacteroidota</taxon>
        <taxon>Cytophagia</taxon>
        <taxon>Cytophagales</taxon>
        <taxon>Roseivirgaceae</taxon>
        <taxon>Roseivirga</taxon>
    </lineage>
</organism>
<sequence length="61" mass="6916">MIQKRGQKRVVLENGTEIKIWDTGFYILGPMNLPPFEVMVENFIKHLEACDAAKEGSDHAV</sequence>
<name>A0ABQ3I8P6_9BACT</name>
<proteinExistence type="predicted"/>
<protein>
    <submittedName>
        <fullName evidence="1">Uncharacterized protein</fullName>
    </submittedName>
</protein>
<gene>
    <name evidence="1" type="ORF">GCM10011340_20160</name>
</gene>
<reference evidence="2" key="1">
    <citation type="journal article" date="2019" name="Int. J. Syst. Evol. Microbiol.">
        <title>The Global Catalogue of Microorganisms (GCM) 10K type strain sequencing project: providing services to taxonomists for standard genome sequencing and annotation.</title>
        <authorList>
            <consortium name="The Broad Institute Genomics Platform"/>
            <consortium name="The Broad Institute Genome Sequencing Center for Infectious Disease"/>
            <person name="Wu L."/>
            <person name="Ma J."/>
        </authorList>
    </citation>
    <scope>NUCLEOTIDE SEQUENCE [LARGE SCALE GENOMIC DNA]</scope>
    <source>
        <strain evidence="2">CGMCC 1.15111</strain>
    </source>
</reference>
<dbReference type="Proteomes" id="UP000658258">
    <property type="component" value="Unassembled WGS sequence"/>
</dbReference>
<dbReference type="RefSeq" id="WP_189630133.1">
    <property type="nucleotide sequence ID" value="NZ_BNAG01000003.1"/>
</dbReference>